<evidence type="ECO:0000256" key="4">
    <source>
        <dbReference type="ARBA" id="ARBA00022490"/>
    </source>
</evidence>
<feature type="non-terminal residue" evidence="15">
    <location>
        <position position="1"/>
    </location>
</feature>
<dbReference type="InterPro" id="IPR046792">
    <property type="entry name" value="Peptidase_C54_cat"/>
</dbReference>
<comment type="similarity">
    <text evidence="2 12">Belongs to the peptidase C54 family.</text>
</comment>
<feature type="compositionally biased region" description="Gly residues" evidence="13">
    <location>
        <begin position="171"/>
        <end position="194"/>
    </location>
</feature>
<dbReference type="GO" id="GO:0015031">
    <property type="term" value="P:protein transport"/>
    <property type="evidence" value="ECO:0007669"/>
    <property type="project" value="UniProtKB-KW"/>
</dbReference>
<comment type="catalytic activity">
    <reaction evidence="10">
        <text>[protein]-C-terminal L-amino acid-glycyl-phosphatidylserine + H2O = [protein]-C-terminal L-amino acid-glycine + a 1,2-diacyl-sn-glycero-3-phospho-L-serine</text>
        <dbReference type="Rhea" id="RHEA:67576"/>
        <dbReference type="Rhea" id="RHEA-COMP:17324"/>
        <dbReference type="Rhea" id="RHEA-COMP:17326"/>
        <dbReference type="ChEBI" id="CHEBI:15377"/>
        <dbReference type="ChEBI" id="CHEBI:57262"/>
        <dbReference type="ChEBI" id="CHEBI:172940"/>
        <dbReference type="ChEBI" id="CHEBI:172942"/>
    </reaction>
    <physiologicalReaction direction="left-to-right" evidence="10">
        <dbReference type="Rhea" id="RHEA:67577"/>
    </physiologicalReaction>
</comment>
<accession>A0A852N9K6</accession>
<evidence type="ECO:0000313" key="15">
    <source>
        <dbReference type="EMBL" id="NXY12584.1"/>
    </source>
</evidence>
<keyword evidence="3" id="KW-0813">Transport</keyword>
<evidence type="ECO:0000256" key="7">
    <source>
        <dbReference type="ARBA" id="ARBA00022807"/>
    </source>
</evidence>
<feature type="region of interest" description="Disordered" evidence="13">
    <location>
        <begin position="168"/>
        <end position="196"/>
    </location>
</feature>
<evidence type="ECO:0000256" key="2">
    <source>
        <dbReference type="ARBA" id="ARBA00010958"/>
    </source>
</evidence>
<organism evidence="15 16">
    <name type="scientific">Pteruthius melanotis</name>
    <dbReference type="NCBI Taxonomy" id="357074"/>
    <lineage>
        <taxon>Eukaryota</taxon>
        <taxon>Metazoa</taxon>
        <taxon>Chordata</taxon>
        <taxon>Craniata</taxon>
        <taxon>Vertebrata</taxon>
        <taxon>Euteleostomi</taxon>
        <taxon>Archelosauria</taxon>
        <taxon>Archosauria</taxon>
        <taxon>Dinosauria</taxon>
        <taxon>Saurischia</taxon>
        <taxon>Theropoda</taxon>
        <taxon>Coelurosauria</taxon>
        <taxon>Aves</taxon>
        <taxon>Neognathae</taxon>
        <taxon>Neoaves</taxon>
        <taxon>Telluraves</taxon>
        <taxon>Australaves</taxon>
        <taxon>Passeriformes</taxon>
        <taxon>Sylvioidea</taxon>
        <taxon>Timaliidae</taxon>
        <taxon>Pteruthius</taxon>
    </lineage>
</organism>
<keyword evidence="6 12" id="KW-0378">Hydrolase</keyword>
<feature type="region of interest" description="Disordered" evidence="13">
    <location>
        <begin position="57"/>
        <end position="103"/>
    </location>
</feature>
<feature type="compositionally biased region" description="Polar residues" evidence="13">
    <location>
        <begin position="66"/>
        <end position="78"/>
    </location>
</feature>
<dbReference type="Proteomes" id="UP000603297">
    <property type="component" value="Unassembled WGS sequence"/>
</dbReference>
<dbReference type="GO" id="GO:0019786">
    <property type="term" value="F:protein-phosphatidylethanolamide deconjugating activity"/>
    <property type="evidence" value="ECO:0007669"/>
    <property type="project" value="InterPro"/>
</dbReference>
<dbReference type="EMBL" id="WEIY01003296">
    <property type="protein sequence ID" value="NXY12584.1"/>
    <property type="molecule type" value="Genomic_DNA"/>
</dbReference>
<feature type="domain" description="Peptidase C54 catalytic" evidence="14">
    <location>
        <begin position="4"/>
        <end position="149"/>
    </location>
</feature>
<dbReference type="InterPro" id="IPR005078">
    <property type="entry name" value="Peptidase_C54"/>
</dbReference>
<dbReference type="InterPro" id="IPR038765">
    <property type="entry name" value="Papain-like_cys_pep_sf"/>
</dbReference>
<evidence type="ECO:0000256" key="10">
    <source>
        <dbReference type="ARBA" id="ARBA00029289"/>
    </source>
</evidence>
<comment type="function">
    <text evidence="12">Cysteine protease that plays a key role in autophagy by mediating both proteolytic activation and delipidation of ATG8 family proteins.</text>
</comment>
<name>A0A852N9K6_9PASS</name>
<dbReference type="GO" id="GO:0000045">
    <property type="term" value="P:autophagosome assembly"/>
    <property type="evidence" value="ECO:0007669"/>
    <property type="project" value="TreeGrafter"/>
</dbReference>
<dbReference type="GO" id="GO:0005737">
    <property type="term" value="C:cytoplasm"/>
    <property type="evidence" value="ECO:0007669"/>
    <property type="project" value="UniProtKB-SubCell"/>
</dbReference>
<dbReference type="GO" id="GO:0004197">
    <property type="term" value="F:cysteine-type endopeptidase activity"/>
    <property type="evidence" value="ECO:0007669"/>
    <property type="project" value="TreeGrafter"/>
</dbReference>
<evidence type="ECO:0000259" key="14">
    <source>
        <dbReference type="Pfam" id="PF03416"/>
    </source>
</evidence>
<dbReference type="SUPFAM" id="SSF54001">
    <property type="entry name" value="Cysteine proteinases"/>
    <property type="match status" value="1"/>
</dbReference>
<keyword evidence="8 12" id="KW-0653">Protein transport</keyword>
<feature type="non-terminal residue" evidence="15">
    <location>
        <position position="335"/>
    </location>
</feature>
<evidence type="ECO:0000256" key="5">
    <source>
        <dbReference type="ARBA" id="ARBA00022670"/>
    </source>
</evidence>
<dbReference type="OrthoDB" id="2960936at2759"/>
<evidence type="ECO:0000256" key="1">
    <source>
        <dbReference type="ARBA" id="ARBA00004496"/>
    </source>
</evidence>
<protein>
    <recommendedName>
        <fullName evidence="12">Cysteine protease</fullName>
        <ecNumber evidence="12">3.4.22.-</ecNumber>
    </recommendedName>
</protein>
<evidence type="ECO:0000256" key="12">
    <source>
        <dbReference type="RuleBase" id="RU363115"/>
    </source>
</evidence>
<sequence length="335" mass="36042">ELARFRRDFCSRLWLTYRCGFPALPGTPRTTDCGWGCTLRSAQMLLAQGLVLHLLGRGKGPPGTAPRTSGGPQNPWGDSSSSPPPAASPAPFQTGPPREAEQRHRAIVSWFSDHPRAPFGIHRLVELGREFGKSAGDWFGPAIAAHLLRPPPLFFVVYKGDVARLVRGDPEGGTAGPGHGAPGTPGTPGHGAPGAPGQRRGLVLLVPARLGGESLNPVYVECVKELLQLRSCLGIIGGKPRHSLFFLGFQGDSLLYLDPHLCQPSVDTARENFPLQSFHCCFPRKMSFGKMDPSCTFGFYAGGTELEQLWGDLARVLAPPSAPERYPIFTLAEGH</sequence>
<evidence type="ECO:0000313" key="16">
    <source>
        <dbReference type="Proteomes" id="UP000603297"/>
    </source>
</evidence>
<dbReference type="GO" id="GO:0035973">
    <property type="term" value="P:aggrephagy"/>
    <property type="evidence" value="ECO:0007669"/>
    <property type="project" value="TreeGrafter"/>
</dbReference>
<evidence type="ECO:0000256" key="3">
    <source>
        <dbReference type="ARBA" id="ARBA00022448"/>
    </source>
</evidence>
<keyword evidence="7" id="KW-0788">Thiol protease</keyword>
<evidence type="ECO:0000256" key="6">
    <source>
        <dbReference type="ARBA" id="ARBA00022801"/>
    </source>
</evidence>
<dbReference type="EC" id="3.4.22.-" evidence="12"/>
<evidence type="ECO:0000256" key="11">
    <source>
        <dbReference type="ARBA" id="ARBA00029362"/>
    </source>
</evidence>
<comment type="caution">
    <text evidence="15">The sequence shown here is derived from an EMBL/GenBank/DDBJ whole genome shotgun (WGS) entry which is preliminary data.</text>
</comment>
<evidence type="ECO:0000256" key="9">
    <source>
        <dbReference type="ARBA" id="ARBA00023006"/>
    </source>
</evidence>
<comment type="subcellular location">
    <subcellularLocation>
        <location evidence="1 12">Cytoplasm</location>
    </subcellularLocation>
</comment>
<keyword evidence="16" id="KW-1185">Reference proteome</keyword>
<dbReference type="GO" id="GO:0034727">
    <property type="term" value="P:piecemeal microautophagy of the nucleus"/>
    <property type="evidence" value="ECO:0007669"/>
    <property type="project" value="TreeGrafter"/>
</dbReference>
<dbReference type="PANTHER" id="PTHR22624:SF36">
    <property type="entry name" value="CYSTEINE PROTEASE ATG4D"/>
    <property type="match status" value="1"/>
</dbReference>
<keyword evidence="5 12" id="KW-0645">Protease</keyword>
<evidence type="ECO:0000256" key="8">
    <source>
        <dbReference type="ARBA" id="ARBA00022927"/>
    </source>
</evidence>
<evidence type="ECO:0000256" key="13">
    <source>
        <dbReference type="SAM" id="MobiDB-lite"/>
    </source>
</evidence>
<keyword evidence="4 12" id="KW-0963">Cytoplasm</keyword>
<reference evidence="15" key="1">
    <citation type="submission" date="2020-02" db="EMBL/GenBank/DDBJ databases">
        <title>Bird 10,000 Genomes (B10K) Project - Family phase.</title>
        <authorList>
            <person name="Zhang G."/>
        </authorList>
    </citation>
    <scope>NUCLEOTIDE SEQUENCE</scope>
    <source>
        <strain evidence="15">B10K-IZ-033-77</strain>
    </source>
</reference>
<comment type="catalytic activity">
    <reaction evidence="11">
        <text>[protein]-C-terminal L-amino acid-glycyl-phosphatidylethanolamide + H2O = [protein]-C-terminal L-amino acid-glycine + a 1,2-diacyl-sn-glycero-3-phosphoethanolamine</text>
        <dbReference type="Rhea" id="RHEA:67548"/>
        <dbReference type="Rhea" id="RHEA-COMP:17323"/>
        <dbReference type="Rhea" id="RHEA-COMP:17324"/>
        <dbReference type="ChEBI" id="CHEBI:15377"/>
        <dbReference type="ChEBI" id="CHEBI:64612"/>
        <dbReference type="ChEBI" id="CHEBI:172940"/>
        <dbReference type="ChEBI" id="CHEBI:172941"/>
    </reaction>
    <physiologicalReaction direction="left-to-right" evidence="11">
        <dbReference type="Rhea" id="RHEA:67549"/>
    </physiologicalReaction>
</comment>
<keyword evidence="9 12" id="KW-0072">Autophagy</keyword>
<dbReference type="Pfam" id="PF03416">
    <property type="entry name" value="Peptidase_C54"/>
    <property type="match status" value="2"/>
</dbReference>
<dbReference type="PANTHER" id="PTHR22624">
    <property type="entry name" value="CYSTEINE PROTEASE ATG4"/>
    <property type="match status" value="1"/>
</dbReference>
<feature type="domain" description="Peptidase C54 catalytic" evidence="14">
    <location>
        <begin position="198"/>
        <end position="303"/>
    </location>
</feature>
<dbReference type="GO" id="GO:0016485">
    <property type="term" value="P:protein processing"/>
    <property type="evidence" value="ECO:0007669"/>
    <property type="project" value="TreeGrafter"/>
</dbReference>
<gene>
    <name evidence="15" type="primary">Atg4d</name>
    <name evidence="15" type="ORF">PTEMEL_R14982</name>
</gene>
<dbReference type="GO" id="GO:0000423">
    <property type="term" value="P:mitophagy"/>
    <property type="evidence" value="ECO:0007669"/>
    <property type="project" value="TreeGrafter"/>
</dbReference>
<proteinExistence type="inferred from homology"/>
<dbReference type="AlphaFoldDB" id="A0A852N9K6"/>